<dbReference type="EMBL" id="AUZY01008138">
    <property type="protein sequence ID" value="EQD47212.1"/>
    <property type="molecule type" value="Genomic_DNA"/>
</dbReference>
<feature type="non-terminal residue" evidence="2">
    <location>
        <position position="1"/>
    </location>
</feature>
<gene>
    <name evidence="2" type="ORF">B1B_12427</name>
</gene>
<feature type="non-terminal residue" evidence="2">
    <location>
        <position position="236"/>
    </location>
</feature>
<accession>T0ZRU6</accession>
<name>T0ZRU6_9ZZZZ</name>
<evidence type="ECO:0000259" key="1">
    <source>
        <dbReference type="Pfam" id="PF18998"/>
    </source>
</evidence>
<dbReference type="Pfam" id="PF18998">
    <property type="entry name" value="Flg_new_2"/>
    <property type="match status" value="1"/>
</dbReference>
<comment type="caution">
    <text evidence="2">The sequence shown here is derived from an EMBL/GenBank/DDBJ whole genome shotgun (WGS) entry which is preliminary data.</text>
</comment>
<organism evidence="2">
    <name type="scientific">mine drainage metagenome</name>
    <dbReference type="NCBI Taxonomy" id="410659"/>
    <lineage>
        <taxon>unclassified sequences</taxon>
        <taxon>metagenomes</taxon>
        <taxon>ecological metagenomes</taxon>
    </lineage>
</organism>
<feature type="domain" description="Bacterial repeat" evidence="1">
    <location>
        <begin position="108"/>
        <end position="174"/>
    </location>
</feature>
<reference evidence="2" key="1">
    <citation type="submission" date="2013-08" db="EMBL/GenBank/DDBJ databases">
        <authorList>
            <person name="Mendez C."/>
            <person name="Richter M."/>
            <person name="Ferrer M."/>
            <person name="Sanchez J."/>
        </authorList>
    </citation>
    <scope>NUCLEOTIDE SEQUENCE</scope>
</reference>
<dbReference type="InterPro" id="IPR044060">
    <property type="entry name" value="Bacterial_rp_domain"/>
</dbReference>
<reference evidence="2" key="2">
    <citation type="journal article" date="2014" name="ISME J.">
        <title>Microbial stratification in low pH oxic and suboxic macroscopic growths along an acid mine drainage.</title>
        <authorList>
            <person name="Mendez-Garcia C."/>
            <person name="Mesa V."/>
            <person name="Sprenger R.R."/>
            <person name="Richter M."/>
            <person name="Diez M.S."/>
            <person name="Solano J."/>
            <person name="Bargiela R."/>
            <person name="Golyshina O.V."/>
            <person name="Manteca A."/>
            <person name="Ramos J.L."/>
            <person name="Gallego J.R."/>
            <person name="Llorente I."/>
            <person name="Martins Dos Santos V.A."/>
            <person name="Jensen O.N."/>
            <person name="Pelaez A.I."/>
            <person name="Sanchez J."/>
            <person name="Ferrer M."/>
        </authorList>
    </citation>
    <scope>NUCLEOTIDE SEQUENCE</scope>
</reference>
<evidence type="ECO:0000313" key="2">
    <source>
        <dbReference type="EMBL" id="EQD47212.1"/>
    </source>
</evidence>
<dbReference type="AlphaFoldDB" id="T0ZRU6"/>
<protein>
    <recommendedName>
        <fullName evidence="1">Bacterial repeat domain-containing protein</fullName>
    </recommendedName>
</protein>
<proteinExistence type="predicted"/>
<sequence length="236" mass="24316">ALPGNRFPLTITETGLPNGTWWSVDLNGSGYSTNQSILVIDDLYSCSAGAAGQYGVSVPYAYVNGSAGVRYLASGFPGSICTTGTTTLTLAFETQYLVTPQSSGDGTAYATVGGLASTTATWVQSGVPVSLSARPAQGYQFDGWLGTGTGSYTGTQASQVITPYGPISELALFSAIVVAPPPRYTASFELSSSLAPGTAWSITFNGTTYGSTSTWINITGLLASTYPLRVGSIYSP</sequence>